<evidence type="ECO:0000256" key="1">
    <source>
        <dbReference type="SAM" id="MobiDB-lite"/>
    </source>
</evidence>
<organism evidence="2 3">
    <name type="scientific">Zafaria cholistanensis</name>
    <dbReference type="NCBI Taxonomy" id="1682741"/>
    <lineage>
        <taxon>Bacteria</taxon>
        <taxon>Bacillati</taxon>
        <taxon>Actinomycetota</taxon>
        <taxon>Actinomycetes</taxon>
        <taxon>Micrococcales</taxon>
        <taxon>Micrococcaceae</taxon>
        <taxon>Zafaria</taxon>
    </lineage>
</organism>
<evidence type="ECO:0000313" key="3">
    <source>
        <dbReference type="Proteomes" id="UP000325307"/>
    </source>
</evidence>
<feature type="region of interest" description="Disordered" evidence="1">
    <location>
        <begin position="1"/>
        <end position="33"/>
    </location>
</feature>
<evidence type="ECO:0008006" key="4">
    <source>
        <dbReference type="Google" id="ProtNLM"/>
    </source>
</evidence>
<evidence type="ECO:0000313" key="2">
    <source>
        <dbReference type="EMBL" id="GER24173.1"/>
    </source>
</evidence>
<reference evidence="2 3" key="1">
    <citation type="submission" date="2019-09" db="EMBL/GenBank/DDBJ databases">
        <title>Arthrobacter zafarii sp. nov., a moderately thermotolerant and halotolerant actinobacterium isolated from Cholistan desert soil of Pakistan.</title>
        <authorList>
            <person name="Amin A."/>
            <person name="Ahmed I."/>
            <person name="Khalid N."/>
            <person name="Schumann P."/>
            <person name="Busse H.J."/>
            <person name="Khan I.U."/>
            <person name="Li S."/>
            <person name="Li W.J."/>
        </authorList>
    </citation>
    <scope>NUCLEOTIDE SEQUENCE [LARGE SCALE GENOMIC DNA]</scope>
    <source>
        <strain evidence="2 3">NCCP-1664</strain>
    </source>
</reference>
<dbReference type="RefSeq" id="WP_149957764.1">
    <property type="nucleotide sequence ID" value="NZ_BKDJ01000017.1"/>
</dbReference>
<name>A0A5A7NTQ1_9MICC</name>
<comment type="caution">
    <text evidence="2">The sequence shown here is derived from an EMBL/GenBank/DDBJ whole genome shotgun (WGS) entry which is preliminary data.</text>
</comment>
<gene>
    <name evidence="2" type="ORF">NCCP1664_26680</name>
</gene>
<dbReference type="AlphaFoldDB" id="A0A5A7NTQ1"/>
<protein>
    <recommendedName>
        <fullName evidence="4">ATP/GTP-binding protein</fullName>
    </recommendedName>
</protein>
<sequence length="116" mass="13194">MPRSNRPRRPAAGGRSPARGKWARGGPDDARGGFERARFGIDELQEAPDGAWHVRRISPTNAAKTYTCPGCRNQISPGIEHIVAWRADAWFGDDRAAAERRHWHAHCWRTRSHRYL</sequence>
<dbReference type="Proteomes" id="UP000325307">
    <property type="component" value="Unassembled WGS sequence"/>
</dbReference>
<proteinExistence type="predicted"/>
<feature type="compositionally biased region" description="Low complexity" evidence="1">
    <location>
        <begin position="10"/>
        <end position="20"/>
    </location>
</feature>
<accession>A0A5A7NTQ1</accession>
<dbReference type="OrthoDB" id="3381577at2"/>
<keyword evidence="3" id="KW-1185">Reference proteome</keyword>
<dbReference type="EMBL" id="BKDJ01000017">
    <property type="protein sequence ID" value="GER24173.1"/>
    <property type="molecule type" value="Genomic_DNA"/>
</dbReference>